<proteinExistence type="predicted"/>
<dbReference type="KEGG" id="mshj:MSHI_12640"/>
<evidence type="ECO:0000313" key="1">
    <source>
        <dbReference type="EMBL" id="BBX73358.1"/>
    </source>
</evidence>
<dbReference type="OrthoDB" id="4125239at2"/>
<protein>
    <submittedName>
        <fullName evidence="1">Uncharacterized protein</fullName>
    </submittedName>
</protein>
<sequence length="79" mass="8303">MLSSALLLPVHLLLLPWAPLRPGLHDGFVSALRAYSPSAFKALGRVADPGMRVEVLAPPTRLGPPSVTVCSRPGAAEHV</sequence>
<organism evidence="1 2">
    <name type="scientific">Mycobacterium shinjukuense</name>
    <dbReference type="NCBI Taxonomy" id="398694"/>
    <lineage>
        <taxon>Bacteria</taxon>
        <taxon>Bacillati</taxon>
        <taxon>Actinomycetota</taxon>
        <taxon>Actinomycetes</taxon>
        <taxon>Mycobacteriales</taxon>
        <taxon>Mycobacteriaceae</taxon>
        <taxon>Mycobacterium</taxon>
    </lineage>
</organism>
<dbReference type="EMBL" id="AP022575">
    <property type="protein sequence ID" value="BBX73358.1"/>
    <property type="molecule type" value="Genomic_DNA"/>
</dbReference>
<keyword evidence="2" id="KW-1185">Reference proteome</keyword>
<evidence type="ECO:0000313" key="2">
    <source>
        <dbReference type="Proteomes" id="UP000467236"/>
    </source>
</evidence>
<accession>A0A7I7MM90</accession>
<dbReference type="AlphaFoldDB" id="A0A7I7MM90"/>
<gene>
    <name evidence="1" type="ORF">MSHI_12640</name>
</gene>
<dbReference type="Proteomes" id="UP000467236">
    <property type="component" value="Chromosome"/>
</dbReference>
<name>A0A7I7MM90_9MYCO</name>
<reference evidence="1 2" key="1">
    <citation type="journal article" date="2019" name="Emerg. Microbes Infect.">
        <title>Comprehensive subspecies identification of 175 nontuberculous mycobacteria species based on 7547 genomic profiles.</title>
        <authorList>
            <person name="Matsumoto Y."/>
            <person name="Kinjo T."/>
            <person name="Motooka D."/>
            <person name="Nabeya D."/>
            <person name="Jung N."/>
            <person name="Uechi K."/>
            <person name="Horii T."/>
            <person name="Iida T."/>
            <person name="Fujita J."/>
            <person name="Nakamura S."/>
        </authorList>
    </citation>
    <scope>NUCLEOTIDE SEQUENCE [LARGE SCALE GENOMIC DNA]</scope>
    <source>
        <strain evidence="1 2">JCM 14233</strain>
    </source>
</reference>